<dbReference type="RefSeq" id="WP_208927979.1">
    <property type="nucleotide sequence ID" value="NZ_CP013655.1"/>
</dbReference>
<evidence type="ECO:0000313" key="4">
    <source>
        <dbReference type="Proteomes" id="UP000067523"/>
    </source>
</evidence>
<dbReference type="Pfam" id="PF14503">
    <property type="entry name" value="YhfZ_C"/>
    <property type="match status" value="1"/>
</dbReference>
<dbReference type="Pfam" id="PF14502">
    <property type="entry name" value="HTH_41"/>
    <property type="match status" value="1"/>
</dbReference>
<dbReference type="InterPro" id="IPR032791">
    <property type="entry name" value="YhfZ_C"/>
</dbReference>
<dbReference type="InterPro" id="IPR036388">
    <property type="entry name" value="WH-like_DNA-bd_sf"/>
</dbReference>
<dbReference type="SUPFAM" id="SSF46785">
    <property type="entry name" value="Winged helix' DNA-binding domain"/>
    <property type="match status" value="1"/>
</dbReference>
<dbReference type="Proteomes" id="UP000067523">
    <property type="component" value="Chromosome"/>
</dbReference>
<proteinExistence type="predicted"/>
<dbReference type="InterPro" id="IPR036390">
    <property type="entry name" value="WH_DNA-bd_sf"/>
</dbReference>
<dbReference type="KEGG" id="erx:ATZ35_15070"/>
<feature type="domain" description="Uncharacterised protein YhfZ C-terminal" evidence="2">
    <location>
        <begin position="75"/>
        <end position="307"/>
    </location>
</feature>
<evidence type="ECO:0008006" key="5">
    <source>
        <dbReference type="Google" id="ProtNLM"/>
    </source>
</evidence>
<evidence type="ECO:0000259" key="1">
    <source>
        <dbReference type="Pfam" id="PF14502"/>
    </source>
</evidence>
<dbReference type="AlphaFoldDB" id="A0A0U2LYK4"/>
<dbReference type="Gene3D" id="1.10.10.10">
    <property type="entry name" value="Winged helix-like DNA-binding domain superfamily/Winged helix DNA-binding domain"/>
    <property type="match status" value="1"/>
</dbReference>
<organism evidence="3 4">
    <name type="scientific">Enterococcus rotai</name>
    <dbReference type="NCBI Taxonomy" id="118060"/>
    <lineage>
        <taxon>Bacteria</taxon>
        <taxon>Bacillati</taxon>
        <taxon>Bacillota</taxon>
        <taxon>Bacilli</taxon>
        <taxon>Lactobacillales</taxon>
        <taxon>Enterococcaceae</taxon>
        <taxon>Enterococcus</taxon>
    </lineage>
</organism>
<dbReference type="NCBIfam" id="NF041241">
    <property type="entry name" value="YhfZ_full"/>
    <property type="match status" value="1"/>
</dbReference>
<dbReference type="InterPro" id="IPR041444">
    <property type="entry name" value="HTH_41"/>
</dbReference>
<feature type="domain" description="YhfZ helix-turn-helix" evidence="1">
    <location>
        <begin position="25"/>
        <end position="71"/>
    </location>
</feature>
<dbReference type="Gene3D" id="3.40.190.10">
    <property type="entry name" value="Periplasmic binding protein-like II"/>
    <property type="match status" value="2"/>
</dbReference>
<dbReference type="SUPFAM" id="SSF53850">
    <property type="entry name" value="Periplasmic binding protein-like II"/>
    <property type="match status" value="1"/>
</dbReference>
<reference evidence="4" key="1">
    <citation type="submission" date="2015-12" db="EMBL/GenBank/DDBJ databases">
        <authorList>
            <person name="Lauer A."/>
            <person name="Humrighouse B."/>
            <person name="Loparev V."/>
            <person name="Shewmaker P.L."/>
            <person name="Whitney A.M."/>
            <person name="McLaughlin R.W."/>
        </authorList>
    </citation>
    <scope>NUCLEOTIDE SEQUENCE [LARGE SCALE GENOMIC DNA]</scope>
    <source>
        <strain evidence="4">LMG 26678</strain>
    </source>
</reference>
<evidence type="ECO:0000313" key="3">
    <source>
        <dbReference type="EMBL" id="ALS38421.1"/>
    </source>
</evidence>
<gene>
    <name evidence="3" type="ORF">ATZ35_15070</name>
</gene>
<accession>A0A0U2LYK4</accession>
<evidence type="ECO:0000259" key="2">
    <source>
        <dbReference type="Pfam" id="PF14503"/>
    </source>
</evidence>
<dbReference type="STRING" id="118060.ATZ35_15070"/>
<protein>
    <recommendedName>
        <fullName evidence="5">GntR family transcriptional regulator</fullName>
    </recommendedName>
</protein>
<keyword evidence="4" id="KW-1185">Reference proteome</keyword>
<dbReference type="EMBL" id="CP013655">
    <property type="protein sequence ID" value="ALS38421.1"/>
    <property type="molecule type" value="Genomic_DNA"/>
</dbReference>
<sequence length="307" mass="34830">MQEEFLNKTGKAIQQLSGELILLSEGSRMPVISEFQEKYGMSRGTVQNALNYLKEEKIIRTVSQGRQGTILTTIDYQRLQKIVIEGPIRGTMPLPYSKTYEGFATGLYEVFHHAEIPLSMAYVRGSKDRMDLTSEKTMHFSIVSKLAAIQAIKAGSELEIFKDFGPRSYLSNHVMIFSNPKSSTIEDQMRVGIDHNSYDQQILTENATAGKKVEFIEVPSHQLIYSLEQGMIDVGIWNYDEIKDRKLDHLNYQFLEGSVEDDLASTAVCVVHKENLLLKKILMSVIDETNILSVQKQVLDGKMIPHY</sequence>
<name>A0A0U2LYK4_9ENTE</name>